<organism evidence="2 3">
    <name type="scientific">Ditylenchus destructor</name>
    <dbReference type="NCBI Taxonomy" id="166010"/>
    <lineage>
        <taxon>Eukaryota</taxon>
        <taxon>Metazoa</taxon>
        <taxon>Ecdysozoa</taxon>
        <taxon>Nematoda</taxon>
        <taxon>Chromadorea</taxon>
        <taxon>Rhabditida</taxon>
        <taxon>Tylenchina</taxon>
        <taxon>Tylenchomorpha</taxon>
        <taxon>Sphaerularioidea</taxon>
        <taxon>Anguinidae</taxon>
        <taxon>Anguininae</taxon>
        <taxon>Ditylenchus</taxon>
    </lineage>
</organism>
<dbReference type="AlphaFoldDB" id="A0AAD4N601"/>
<name>A0AAD4N601_9BILA</name>
<accession>A0AAD4N601</accession>
<protein>
    <submittedName>
        <fullName evidence="2">Uncharacterized protein</fullName>
    </submittedName>
</protein>
<proteinExistence type="predicted"/>
<evidence type="ECO:0000313" key="3">
    <source>
        <dbReference type="Proteomes" id="UP001201812"/>
    </source>
</evidence>
<sequence length="113" mass="12245">MVPQGIDPSFVSLVQAEINGREAKIRLMNRQPVPEGGRDRKRPQLTHNAVSLAERAGLKKQSSKESDRLRHGTVGCRRAGQIIKIPAKTTEQFRTGALVLSSAGSVANADCDL</sequence>
<evidence type="ECO:0000256" key="1">
    <source>
        <dbReference type="SAM" id="MobiDB-lite"/>
    </source>
</evidence>
<dbReference type="EMBL" id="JAKKPZ010000010">
    <property type="protein sequence ID" value="KAI1716504.1"/>
    <property type="molecule type" value="Genomic_DNA"/>
</dbReference>
<reference evidence="2" key="1">
    <citation type="submission" date="2022-01" db="EMBL/GenBank/DDBJ databases">
        <title>Genome Sequence Resource for Two Populations of Ditylenchus destructor, the Migratory Endoparasitic Phytonematode.</title>
        <authorList>
            <person name="Zhang H."/>
            <person name="Lin R."/>
            <person name="Xie B."/>
        </authorList>
    </citation>
    <scope>NUCLEOTIDE SEQUENCE</scope>
    <source>
        <strain evidence="2">BazhouSP</strain>
    </source>
</reference>
<dbReference type="Proteomes" id="UP001201812">
    <property type="component" value="Unassembled WGS sequence"/>
</dbReference>
<gene>
    <name evidence="2" type="ORF">DdX_07563</name>
</gene>
<feature type="region of interest" description="Disordered" evidence="1">
    <location>
        <begin position="52"/>
        <end position="72"/>
    </location>
</feature>
<evidence type="ECO:0000313" key="2">
    <source>
        <dbReference type="EMBL" id="KAI1716504.1"/>
    </source>
</evidence>
<comment type="caution">
    <text evidence="2">The sequence shown here is derived from an EMBL/GenBank/DDBJ whole genome shotgun (WGS) entry which is preliminary data.</text>
</comment>
<keyword evidence="3" id="KW-1185">Reference proteome</keyword>